<dbReference type="PANTHER" id="PTHR13778:SF40">
    <property type="entry name" value="GALACTURONOSYLTRANSFERASE-LIKE 9-RELATED"/>
    <property type="match status" value="1"/>
</dbReference>
<comment type="similarity">
    <text evidence="2 5">Belongs to the glycosyltransferase 8 family.</text>
</comment>
<dbReference type="AlphaFoldDB" id="A0AAV7GY13"/>
<dbReference type="InterPro" id="IPR029044">
    <property type="entry name" value="Nucleotide-diphossugar_trans"/>
</dbReference>
<accession>A0AAV7GY13</accession>
<evidence type="ECO:0000256" key="2">
    <source>
        <dbReference type="ARBA" id="ARBA00006351"/>
    </source>
</evidence>
<dbReference type="Gene3D" id="3.90.550.10">
    <property type="entry name" value="Spore Coat Polysaccharide Biosynthesis Protein SpsA, Chain A"/>
    <property type="match status" value="1"/>
</dbReference>
<feature type="compositionally biased region" description="Low complexity" evidence="6">
    <location>
        <begin position="573"/>
        <end position="590"/>
    </location>
</feature>
<dbReference type="EMBL" id="JAGFBR010000009">
    <property type="protein sequence ID" value="KAH0461656.1"/>
    <property type="molecule type" value="Genomic_DNA"/>
</dbReference>
<evidence type="ECO:0000256" key="1">
    <source>
        <dbReference type="ARBA" id="ARBA00004877"/>
    </source>
</evidence>
<dbReference type="Pfam" id="PF01501">
    <property type="entry name" value="Glyco_transf_8"/>
    <property type="match status" value="1"/>
</dbReference>
<dbReference type="GO" id="GO:0016757">
    <property type="term" value="F:glycosyltransferase activity"/>
    <property type="evidence" value="ECO:0007669"/>
    <property type="project" value="UniProtKB-KW"/>
</dbReference>
<proteinExistence type="inferred from homology"/>
<sequence>MNSQVVGFTYRLREPDRVPGRHSSPPLYSGCSVKDYADSNFVAYLLLLRSDRSIESPLSAVPKGAGGDGILSPSILLFEMNSQVVGFTYRLREPDRVPGRHSSPPLYSGCSVKDYADSNFVAYLLLLRSDRSIESPLSAVPKGAGGDGILSPSILLFEMNSQRQRKEAEAEGKRTGQGFDGGSGDDFSARTFGENVEKDKRRLSQLFVKAEKHFSTVAVAGETMANVAVFFLLLMSVAFAEVLPSSTFFSYSEAPKFRDADTCPACTAGDCDPDLVHIAMTLDAHYLRGSIAAVHSILRHTSCPDSLFFHFLTSAGVSDSGDSGDELAAAMRAIFPSLRFSAHRFREDRVRGLISGSIRPALETPLNYARNYLGDLLPPCVRRVIYLDSDILVVDDIRLLWDSASTALNAATSAAVAAPEYCHANFSRYFTATFWKGPWGRLPFEGRRRRPCYFNTGVMVLDLDRWRAKGYSRRIERWMEVQKRNRIYELGSLPPFLLVFAGEVEGLDHRWNQHGLGGDNLKESCRVLHPGPVSLLHWSGKGKPWDRMDAGKPCPIDHLWKVYDLFSPAVTPSSSSSLSISSSISSSISL</sequence>
<dbReference type="EC" id="2.4.1.-" evidence="5"/>
<feature type="compositionally biased region" description="Basic and acidic residues" evidence="6">
    <location>
        <begin position="165"/>
        <end position="174"/>
    </location>
</feature>
<evidence type="ECO:0000313" key="7">
    <source>
        <dbReference type="EMBL" id="KAH0461656.1"/>
    </source>
</evidence>
<dbReference type="Proteomes" id="UP000775213">
    <property type="component" value="Unassembled WGS sequence"/>
</dbReference>
<comment type="caution">
    <text evidence="7">The sequence shown here is derived from an EMBL/GenBank/DDBJ whole genome shotgun (WGS) entry which is preliminary data.</text>
</comment>
<dbReference type="InterPro" id="IPR002495">
    <property type="entry name" value="Glyco_trans_8"/>
</dbReference>
<comment type="pathway">
    <text evidence="1">Glycan metabolism; pectin biosynthesis.</text>
</comment>
<reference evidence="7 8" key="1">
    <citation type="journal article" date="2021" name="Hortic Res">
        <title>Chromosome-scale assembly of the Dendrobium chrysotoxum genome enhances the understanding of orchid evolution.</title>
        <authorList>
            <person name="Zhang Y."/>
            <person name="Zhang G.Q."/>
            <person name="Zhang D."/>
            <person name="Liu X.D."/>
            <person name="Xu X.Y."/>
            <person name="Sun W.H."/>
            <person name="Yu X."/>
            <person name="Zhu X."/>
            <person name="Wang Z.W."/>
            <person name="Zhao X."/>
            <person name="Zhong W.Y."/>
            <person name="Chen H."/>
            <person name="Yin W.L."/>
            <person name="Huang T."/>
            <person name="Niu S.C."/>
            <person name="Liu Z.J."/>
        </authorList>
    </citation>
    <scope>NUCLEOTIDE SEQUENCE [LARGE SCALE GENOMIC DNA]</scope>
    <source>
        <strain evidence="7">Lindl</strain>
    </source>
</reference>
<organism evidence="7 8">
    <name type="scientific">Dendrobium chrysotoxum</name>
    <name type="common">Orchid</name>
    <dbReference type="NCBI Taxonomy" id="161865"/>
    <lineage>
        <taxon>Eukaryota</taxon>
        <taxon>Viridiplantae</taxon>
        <taxon>Streptophyta</taxon>
        <taxon>Embryophyta</taxon>
        <taxon>Tracheophyta</taxon>
        <taxon>Spermatophyta</taxon>
        <taxon>Magnoliopsida</taxon>
        <taxon>Liliopsida</taxon>
        <taxon>Asparagales</taxon>
        <taxon>Orchidaceae</taxon>
        <taxon>Epidendroideae</taxon>
        <taxon>Malaxideae</taxon>
        <taxon>Dendrobiinae</taxon>
        <taxon>Dendrobium</taxon>
    </lineage>
</organism>
<dbReference type="PANTHER" id="PTHR13778">
    <property type="entry name" value="GLYCOSYLTRANSFERASE 8 DOMAIN-CONTAINING PROTEIN"/>
    <property type="match status" value="1"/>
</dbReference>
<feature type="region of interest" description="Disordered" evidence="6">
    <location>
        <begin position="165"/>
        <end position="191"/>
    </location>
</feature>
<dbReference type="InterPro" id="IPR050748">
    <property type="entry name" value="Glycosyltrans_8_dom-fam"/>
</dbReference>
<evidence type="ECO:0000256" key="5">
    <source>
        <dbReference type="RuleBase" id="RU362027"/>
    </source>
</evidence>
<keyword evidence="3" id="KW-0328">Glycosyltransferase</keyword>
<evidence type="ECO:0000256" key="6">
    <source>
        <dbReference type="SAM" id="MobiDB-lite"/>
    </source>
</evidence>
<name>A0AAV7GY13_DENCH</name>
<evidence type="ECO:0000313" key="8">
    <source>
        <dbReference type="Proteomes" id="UP000775213"/>
    </source>
</evidence>
<evidence type="ECO:0000256" key="3">
    <source>
        <dbReference type="ARBA" id="ARBA00022676"/>
    </source>
</evidence>
<protein>
    <recommendedName>
        <fullName evidence="5">Hexosyltransferase</fullName>
        <ecNumber evidence="5">2.4.1.-</ecNumber>
    </recommendedName>
</protein>
<dbReference type="SUPFAM" id="SSF53448">
    <property type="entry name" value="Nucleotide-diphospho-sugar transferases"/>
    <property type="match status" value="1"/>
</dbReference>
<feature type="region of interest" description="Disordered" evidence="6">
    <location>
        <begin position="570"/>
        <end position="590"/>
    </location>
</feature>
<gene>
    <name evidence="7" type="ORF">IEQ34_009231</name>
</gene>
<keyword evidence="4" id="KW-0808">Transferase</keyword>
<keyword evidence="8" id="KW-1185">Reference proteome</keyword>
<dbReference type="GO" id="GO:0005794">
    <property type="term" value="C:Golgi apparatus"/>
    <property type="evidence" value="ECO:0007669"/>
    <property type="project" value="TreeGrafter"/>
</dbReference>
<evidence type="ECO:0000256" key="4">
    <source>
        <dbReference type="ARBA" id="ARBA00022679"/>
    </source>
</evidence>